<sequence length="58" mass="5998">MTNTLRASAGALAVCALALIVATARRDDADWLAPALWVAWPVWAVLAAGTAGLACRHP</sequence>
<keyword evidence="1" id="KW-0812">Transmembrane</keyword>
<evidence type="ECO:0000313" key="3">
    <source>
        <dbReference type="Proteomes" id="UP001614391"/>
    </source>
</evidence>
<evidence type="ECO:0008006" key="4">
    <source>
        <dbReference type="Google" id="ProtNLM"/>
    </source>
</evidence>
<evidence type="ECO:0000256" key="1">
    <source>
        <dbReference type="SAM" id="Phobius"/>
    </source>
</evidence>
<organism evidence="2 3">
    <name type="scientific">Streptomyces bikiniensis</name>
    <dbReference type="NCBI Taxonomy" id="1896"/>
    <lineage>
        <taxon>Bacteria</taxon>
        <taxon>Bacillati</taxon>
        <taxon>Actinomycetota</taxon>
        <taxon>Actinomycetes</taxon>
        <taxon>Kitasatosporales</taxon>
        <taxon>Streptomycetaceae</taxon>
        <taxon>Streptomyces</taxon>
    </lineage>
</organism>
<name>A0ABW8D020_STRBI</name>
<feature type="transmembrane region" description="Helical" evidence="1">
    <location>
        <begin position="36"/>
        <end position="55"/>
    </location>
</feature>
<dbReference type="RefSeq" id="WP_399618109.1">
    <property type="nucleotide sequence ID" value="NZ_JBITYT010000011.1"/>
</dbReference>
<protein>
    <recommendedName>
        <fullName evidence="4">Integral membrane protein</fullName>
    </recommendedName>
</protein>
<evidence type="ECO:0000313" key="2">
    <source>
        <dbReference type="EMBL" id="MFI9122341.1"/>
    </source>
</evidence>
<keyword evidence="3" id="KW-1185">Reference proteome</keyword>
<comment type="caution">
    <text evidence="2">The sequence shown here is derived from an EMBL/GenBank/DDBJ whole genome shotgun (WGS) entry which is preliminary data.</text>
</comment>
<dbReference type="Proteomes" id="UP001614391">
    <property type="component" value="Unassembled WGS sequence"/>
</dbReference>
<gene>
    <name evidence="2" type="ORF">ACIGW0_23595</name>
</gene>
<keyword evidence="1" id="KW-1133">Transmembrane helix</keyword>
<reference evidence="2 3" key="1">
    <citation type="submission" date="2024-10" db="EMBL/GenBank/DDBJ databases">
        <title>The Natural Products Discovery Center: Release of the First 8490 Sequenced Strains for Exploring Actinobacteria Biosynthetic Diversity.</title>
        <authorList>
            <person name="Kalkreuter E."/>
            <person name="Kautsar S.A."/>
            <person name="Yang D."/>
            <person name="Bader C.D."/>
            <person name="Teijaro C.N."/>
            <person name="Fluegel L."/>
            <person name="Davis C.M."/>
            <person name="Simpson J.R."/>
            <person name="Lauterbach L."/>
            <person name="Steele A.D."/>
            <person name="Gui C."/>
            <person name="Meng S."/>
            <person name="Li G."/>
            <person name="Viehrig K."/>
            <person name="Ye F."/>
            <person name="Su P."/>
            <person name="Kiefer A.F."/>
            <person name="Nichols A."/>
            <person name="Cepeda A.J."/>
            <person name="Yan W."/>
            <person name="Fan B."/>
            <person name="Jiang Y."/>
            <person name="Adhikari A."/>
            <person name="Zheng C.-J."/>
            <person name="Schuster L."/>
            <person name="Cowan T.M."/>
            <person name="Smanski M.J."/>
            <person name="Chevrette M.G."/>
            <person name="De Carvalho L.P.S."/>
            <person name="Shen B."/>
        </authorList>
    </citation>
    <scope>NUCLEOTIDE SEQUENCE [LARGE SCALE GENOMIC DNA]</scope>
    <source>
        <strain evidence="2 3">NPDC053346</strain>
    </source>
</reference>
<dbReference type="EMBL" id="JBITYT010000011">
    <property type="protein sequence ID" value="MFI9122341.1"/>
    <property type="molecule type" value="Genomic_DNA"/>
</dbReference>
<proteinExistence type="predicted"/>
<accession>A0ABW8D020</accession>
<keyword evidence="1" id="KW-0472">Membrane</keyword>